<evidence type="ECO:0000313" key="2">
    <source>
        <dbReference type="EMBL" id="KKP68185.1"/>
    </source>
</evidence>
<dbReference type="Gene3D" id="3.90.1200.10">
    <property type="match status" value="1"/>
</dbReference>
<name>A0A0G0DYV1_9BACT</name>
<dbReference type="Gene3D" id="3.30.200.20">
    <property type="entry name" value="Phosphorylase Kinase, domain 1"/>
    <property type="match status" value="1"/>
</dbReference>
<feature type="domain" description="Aminoglycoside phosphotransferase" evidence="1">
    <location>
        <begin position="32"/>
        <end position="253"/>
    </location>
</feature>
<dbReference type="AlphaFoldDB" id="A0A0G0DYV1"/>
<gene>
    <name evidence="2" type="ORF">UR63_C0005G0025</name>
</gene>
<dbReference type="InterPro" id="IPR002575">
    <property type="entry name" value="Aminoglycoside_PTrfase"/>
</dbReference>
<dbReference type="InterPro" id="IPR051678">
    <property type="entry name" value="AGP_Transferase"/>
</dbReference>
<sequence>MRFSIRLGEIKNEQFQKALDYFSLGKLLNAKAIPFGNFGQNVFLTTDKGEYVFRGKPHYSWQFKNEKLMTDLLHKKTKTPVAYPYLINENKIIFGWGYAISPKLKGKQIIDEKTRKELTQKDWKELAKAYGQNLAEMHSLIYEYPGKYTDNYEGIKPFSPSYSSWIIDSINHLLEKSLSHNNKTTKEDANWVQKIIRDGKEALNIPFVPSFVMQDYQQSNTLADKINGKWYVVGVFDFMESYFGDYEADLPRMRAQLIDQNKKLADIFLKTYLLIKKPRAGFEKRYPIYVILDRLLVWEWLQRNNNQLINKNSLKEWCEKYTQLDYS</sequence>
<accession>A0A0G0DYV1</accession>
<dbReference type="SUPFAM" id="SSF56112">
    <property type="entry name" value="Protein kinase-like (PK-like)"/>
    <property type="match status" value="1"/>
</dbReference>
<dbReference type="Pfam" id="PF01636">
    <property type="entry name" value="APH"/>
    <property type="match status" value="1"/>
</dbReference>
<reference evidence="2 3" key="1">
    <citation type="journal article" date="2015" name="Nature">
        <title>rRNA introns, odd ribosomes, and small enigmatic genomes across a large radiation of phyla.</title>
        <authorList>
            <person name="Brown C.T."/>
            <person name="Hug L.A."/>
            <person name="Thomas B.C."/>
            <person name="Sharon I."/>
            <person name="Castelle C.J."/>
            <person name="Singh A."/>
            <person name="Wilkins M.J."/>
            <person name="Williams K.H."/>
            <person name="Banfield J.F."/>
        </authorList>
    </citation>
    <scope>NUCLEOTIDE SEQUENCE [LARGE SCALE GENOMIC DNA]</scope>
</reference>
<evidence type="ECO:0000259" key="1">
    <source>
        <dbReference type="Pfam" id="PF01636"/>
    </source>
</evidence>
<evidence type="ECO:0000313" key="3">
    <source>
        <dbReference type="Proteomes" id="UP000034127"/>
    </source>
</evidence>
<dbReference type="PANTHER" id="PTHR21310">
    <property type="entry name" value="AMINOGLYCOSIDE PHOSPHOTRANSFERASE-RELATED-RELATED"/>
    <property type="match status" value="1"/>
</dbReference>
<protein>
    <submittedName>
        <fullName evidence="2">Phosphotransferase enzyme family domain protein</fullName>
    </submittedName>
</protein>
<keyword evidence="2" id="KW-0808">Transferase</keyword>
<dbReference type="GO" id="GO:0016740">
    <property type="term" value="F:transferase activity"/>
    <property type="evidence" value="ECO:0007669"/>
    <property type="project" value="UniProtKB-KW"/>
</dbReference>
<comment type="caution">
    <text evidence="2">The sequence shown here is derived from an EMBL/GenBank/DDBJ whole genome shotgun (WGS) entry which is preliminary data.</text>
</comment>
<proteinExistence type="predicted"/>
<organism evidence="2 3">
    <name type="scientific">Candidatus Roizmanbacteria bacterium GW2011_GWC2_35_12</name>
    <dbReference type="NCBI Taxonomy" id="1618485"/>
    <lineage>
        <taxon>Bacteria</taxon>
        <taxon>Candidatus Roizmaniibacteriota</taxon>
    </lineage>
</organism>
<dbReference type="Proteomes" id="UP000034127">
    <property type="component" value="Unassembled WGS sequence"/>
</dbReference>
<dbReference type="InterPro" id="IPR011009">
    <property type="entry name" value="Kinase-like_dom_sf"/>
</dbReference>
<dbReference type="EMBL" id="LBPX01000005">
    <property type="protein sequence ID" value="KKP68185.1"/>
    <property type="molecule type" value="Genomic_DNA"/>
</dbReference>